<dbReference type="GO" id="GO:0016020">
    <property type="term" value="C:membrane"/>
    <property type="evidence" value="ECO:0007669"/>
    <property type="project" value="TreeGrafter"/>
</dbReference>
<sequence>MIKFTPFILLQISMLSLQPAFAQESDYQTLQSAGNIPSDFIEKSSERYYKDLETKVSKDEKRFTRKSKESFYLRSNFDTYRFLTSGKVVFNDKVSKYLGEILDELLKDDPALRKKIRVYTVKSPEVNAYTTESGIIFVNLGLLARLTSEAQLAFVLAHEVIHFQEKHVINGYVKSQEIAAARGDYRHLSFDDKIFTKSKFDKGQELKADELGMKIFLKSRYNRQAGHQVFDVLKYADYPMKGRVFTKAYFESEEFKFPDHYYLENVKDVLPDEESDDSKSSHPNIATRKDALATILDKQETSSFEEQDYIISEQLFEESRKIARFELSRSYLLSSEIMNAFLHAYAMEEHYPESGYLHKNVLKALYNMARFGYESDPDEERGERQRFAYFLKDFDRLEFYTLAIRSLYLYHQQQPEDEEVDFMLLDLMYEAVAYDEDFDKYFSRSGATAQKLFEDKERHYLQKAFIGIEGEEDFFSYLDATCNKARKYYAEKKERKKPWEAPSVEKTLVINPMYLKIDTRKKEKLQYEDAEAVVSQIDYKIGRATDKLNMEAPMLNTLSFETNEVAKFNMHSVTQEWLVEKLRHDTPTSVSPIHNEIKAISEEYGTQYFTWMGGISVTQSNTLGLFDLYGLVFPAIYLPSAPLWLYKSFKPKKNSFYFSFTFDVRNEGIIEGSMRRIKMRDSESLLQSNIYNTFFELKY</sequence>
<evidence type="ECO:0000256" key="3">
    <source>
        <dbReference type="ARBA" id="ARBA00022723"/>
    </source>
</evidence>
<dbReference type="AlphaFoldDB" id="A0AA49JII3"/>
<keyword evidence="2" id="KW-0645">Protease</keyword>
<dbReference type="PANTHER" id="PTHR22726">
    <property type="entry name" value="METALLOENDOPEPTIDASE OMA1"/>
    <property type="match status" value="1"/>
</dbReference>
<evidence type="ECO:0000256" key="6">
    <source>
        <dbReference type="ARBA" id="ARBA00023049"/>
    </source>
</evidence>
<protein>
    <submittedName>
        <fullName evidence="9">M48 family metallopeptidase</fullName>
    </submittedName>
</protein>
<evidence type="ECO:0000259" key="8">
    <source>
        <dbReference type="Pfam" id="PF01435"/>
    </source>
</evidence>
<keyword evidence="4" id="KW-0378">Hydrolase</keyword>
<comment type="cofactor">
    <cofactor evidence="1">
        <name>Zn(2+)</name>
        <dbReference type="ChEBI" id="CHEBI:29105"/>
    </cofactor>
</comment>
<keyword evidence="3" id="KW-0479">Metal-binding</keyword>
<dbReference type="PANTHER" id="PTHR22726:SF18">
    <property type="entry name" value="PEPTIDASE M48 DOMAIN-CONTAINING PROTEIN"/>
    <property type="match status" value="1"/>
</dbReference>
<evidence type="ECO:0000313" key="9">
    <source>
        <dbReference type="EMBL" id="WKN35217.1"/>
    </source>
</evidence>
<reference evidence="9" key="2">
    <citation type="journal article" date="2024" name="Antonie Van Leeuwenhoek">
        <title>Roseihalotalea indica gen. nov., sp. nov., a halophilic Bacteroidetes from mesopelagic Southwest Indian Ocean with higher carbohydrate metabolic potential.</title>
        <authorList>
            <person name="Chen B."/>
            <person name="Zhang M."/>
            <person name="Lin D."/>
            <person name="Ye J."/>
            <person name="Tang K."/>
        </authorList>
    </citation>
    <scope>NUCLEOTIDE SEQUENCE</scope>
    <source>
        <strain evidence="9">TK19036</strain>
    </source>
</reference>
<keyword evidence="6" id="KW-0482">Metalloprotease</keyword>
<evidence type="ECO:0000256" key="4">
    <source>
        <dbReference type="ARBA" id="ARBA00022801"/>
    </source>
</evidence>
<dbReference type="Gene3D" id="3.30.2010.10">
    <property type="entry name" value="Metalloproteases ('zincins'), catalytic domain"/>
    <property type="match status" value="1"/>
</dbReference>
<dbReference type="GO" id="GO:0004222">
    <property type="term" value="F:metalloendopeptidase activity"/>
    <property type="evidence" value="ECO:0007669"/>
    <property type="project" value="InterPro"/>
</dbReference>
<evidence type="ECO:0000256" key="2">
    <source>
        <dbReference type="ARBA" id="ARBA00022670"/>
    </source>
</evidence>
<reference evidence="9" key="1">
    <citation type="journal article" date="2023" name="Comput. Struct. Biotechnol. J.">
        <title>Discovery of a novel marine Bacteroidetes with a rich repertoire of carbohydrate-active enzymes.</title>
        <authorList>
            <person name="Chen B."/>
            <person name="Liu G."/>
            <person name="Chen Q."/>
            <person name="Wang H."/>
            <person name="Liu L."/>
            <person name="Tang K."/>
        </authorList>
    </citation>
    <scope>NUCLEOTIDE SEQUENCE</scope>
    <source>
        <strain evidence="9">TK19036</strain>
    </source>
</reference>
<feature type="chain" id="PRO_5041292753" evidence="7">
    <location>
        <begin position="23"/>
        <end position="699"/>
    </location>
</feature>
<proteinExistence type="predicted"/>
<feature type="signal peptide" evidence="7">
    <location>
        <begin position="1"/>
        <end position="22"/>
    </location>
</feature>
<dbReference type="EMBL" id="CP120682">
    <property type="protein sequence ID" value="WKN35217.1"/>
    <property type="molecule type" value="Genomic_DNA"/>
</dbReference>
<keyword evidence="5" id="KW-0862">Zinc</keyword>
<organism evidence="9">
    <name type="scientific">Roseihalotalea indica</name>
    <dbReference type="NCBI Taxonomy" id="2867963"/>
    <lineage>
        <taxon>Bacteria</taxon>
        <taxon>Pseudomonadati</taxon>
        <taxon>Bacteroidota</taxon>
        <taxon>Cytophagia</taxon>
        <taxon>Cytophagales</taxon>
        <taxon>Catalimonadaceae</taxon>
        <taxon>Roseihalotalea</taxon>
    </lineage>
</organism>
<name>A0AA49JII3_9BACT</name>
<accession>A0AA49JII3</accession>
<gene>
    <name evidence="9" type="ORF">K4G66_22830</name>
</gene>
<evidence type="ECO:0000256" key="5">
    <source>
        <dbReference type="ARBA" id="ARBA00022833"/>
    </source>
</evidence>
<evidence type="ECO:0000256" key="7">
    <source>
        <dbReference type="SAM" id="SignalP"/>
    </source>
</evidence>
<feature type="domain" description="Peptidase M48" evidence="8">
    <location>
        <begin position="96"/>
        <end position="293"/>
    </location>
</feature>
<dbReference type="GO" id="GO:0006515">
    <property type="term" value="P:protein quality control for misfolded or incompletely synthesized proteins"/>
    <property type="evidence" value="ECO:0007669"/>
    <property type="project" value="TreeGrafter"/>
</dbReference>
<dbReference type="InterPro" id="IPR051156">
    <property type="entry name" value="Mito/Outer_Membr_Metalloprot"/>
</dbReference>
<evidence type="ECO:0000256" key="1">
    <source>
        <dbReference type="ARBA" id="ARBA00001947"/>
    </source>
</evidence>
<dbReference type="InterPro" id="IPR001915">
    <property type="entry name" value="Peptidase_M48"/>
</dbReference>
<keyword evidence="7" id="KW-0732">Signal</keyword>
<dbReference type="Pfam" id="PF01435">
    <property type="entry name" value="Peptidase_M48"/>
    <property type="match status" value="1"/>
</dbReference>
<dbReference type="CDD" id="cd07324">
    <property type="entry name" value="M48C_Oma1-like"/>
    <property type="match status" value="1"/>
</dbReference>
<dbReference type="GO" id="GO:0046872">
    <property type="term" value="F:metal ion binding"/>
    <property type="evidence" value="ECO:0007669"/>
    <property type="project" value="UniProtKB-KW"/>
</dbReference>